<evidence type="ECO:0000313" key="2">
    <source>
        <dbReference type="Proteomes" id="UP000269412"/>
    </source>
</evidence>
<reference evidence="1 2" key="1">
    <citation type="submission" date="2018-10" db="EMBL/GenBank/DDBJ databases">
        <title>Genomic Encyclopedia of Archaeal and Bacterial Type Strains, Phase II (KMG-II): from individual species to whole genera.</title>
        <authorList>
            <person name="Goeker M."/>
        </authorList>
    </citation>
    <scope>NUCLEOTIDE SEQUENCE [LARGE SCALE GENOMIC DNA]</scope>
    <source>
        <strain evidence="1 2">DSM 25230</strain>
    </source>
</reference>
<dbReference type="Proteomes" id="UP000269412">
    <property type="component" value="Unassembled WGS sequence"/>
</dbReference>
<protein>
    <submittedName>
        <fullName evidence="1">Uncharacterized protein</fullName>
    </submittedName>
</protein>
<accession>A0A495EBZ9</accession>
<gene>
    <name evidence="1" type="ORF">CLV91_0477</name>
</gene>
<keyword evidence="2" id="KW-1185">Reference proteome</keyword>
<dbReference type="AlphaFoldDB" id="A0A495EBZ9"/>
<evidence type="ECO:0000313" key="1">
    <source>
        <dbReference type="EMBL" id="RKR14402.1"/>
    </source>
</evidence>
<organism evidence="1 2">
    <name type="scientific">Maribacter vaceletii</name>
    <dbReference type="NCBI Taxonomy" id="1206816"/>
    <lineage>
        <taxon>Bacteria</taxon>
        <taxon>Pseudomonadati</taxon>
        <taxon>Bacteroidota</taxon>
        <taxon>Flavobacteriia</taxon>
        <taxon>Flavobacteriales</taxon>
        <taxon>Flavobacteriaceae</taxon>
        <taxon>Maribacter</taxon>
    </lineage>
</organism>
<comment type="caution">
    <text evidence="1">The sequence shown here is derived from an EMBL/GenBank/DDBJ whole genome shotgun (WGS) entry which is preliminary data.</text>
</comment>
<dbReference type="EMBL" id="RBIQ01000007">
    <property type="protein sequence ID" value="RKR14402.1"/>
    <property type="molecule type" value="Genomic_DNA"/>
</dbReference>
<sequence length="30" mass="3443">MVIIDQNQIHTNQTIVKKTKKTIDFISTSP</sequence>
<proteinExistence type="predicted"/>
<name>A0A495EBZ9_9FLAO</name>